<evidence type="ECO:0000259" key="1">
    <source>
        <dbReference type="Pfam" id="PF03108"/>
    </source>
</evidence>
<dbReference type="Proteomes" id="UP000289738">
    <property type="component" value="Chromosome A01"/>
</dbReference>
<gene>
    <name evidence="2" type="ORF">Ahy_A01g001057</name>
</gene>
<feature type="domain" description="Transposase MuDR plant" evidence="1">
    <location>
        <begin position="34"/>
        <end position="85"/>
    </location>
</feature>
<evidence type="ECO:0000313" key="2">
    <source>
        <dbReference type="EMBL" id="RYR76461.1"/>
    </source>
</evidence>
<dbReference type="EMBL" id="SDMP01000001">
    <property type="protein sequence ID" value="RYR76461.1"/>
    <property type="molecule type" value="Genomic_DNA"/>
</dbReference>
<sequence length="87" mass="10302">MHKLDLNVMHVPEFSEYANIGVADLEDREFRIRMEYNSRKSVIAVIRSYTISRRVDYNMYESEPQTFCAKCKTYGRGCDWLIRASLI</sequence>
<reference evidence="2 3" key="1">
    <citation type="submission" date="2019-01" db="EMBL/GenBank/DDBJ databases">
        <title>Sequencing of cultivated peanut Arachis hypogaea provides insights into genome evolution and oil improvement.</title>
        <authorList>
            <person name="Chen X."/>
        </authorList>
    </citation>
    <scope>NUCLEOTIDE SEQUENCE [LARGE SCALE GENOMIC DNA]</scope>
    <source>
        <strain evidence="3">cv. Fuhuasheng</strain>
        <tissue evidence="2">Leaves</tissue>
    </source>
</reference>
<evidence type="ECO:0000313" key="3">
    <source>
        <dbReference type="Proteomes" id="UP000289738"/>
    </source>
</evidence>
<organism evidence="2 3">
    <name type="scientific">Arachis hypogaea</name>
    <name type="common">Peanut</name>
    <dbReference type="NCBI Taxonomy" id="3818"/>
    <lineage>
        <taxon>Eukaryota</taxon>
        <taxon>Viridiplantae</taxon>
        <taxon>Streptophyta</taxon>
        <taxon>Embryophyta</taxon>
        <taxon>Tracheophyta</taxon>
        <taxon>Spermatophyta</taxon>
        <taxon>Magnoliopsida</taxon>
        <taxon>eudicotyledons</taxon>
        <taxon>Gunneridae</taxon>
        <taxon>Pentapetalae</taxon>
        <taxon>rosids</taxon>
        <taxon>fabids</taxon>
        <taxon>Fabales</taxon>
        <taxon>Fabaceae</taxon>
        <taxon>Papilionoideae</taxon>
        <taxon>50 kb inversion clade</taxon>
        <taxon>dalbergioids sensu lato</taxon>
        <taxon>Dalbergieae</taxon>
        <taxon>Pterocarpus clade</taxon>
        <taxon>Arachis</taxon>
    </lineage>
</organism>
<proteinExistence type="predicted"/>
<comment type="caution">
    <text evidence="2">The sequence shown here is derived from an EMBL/GenBank/DDBJ whole genome shotgun (WGS) entry which is preliminary data.</text>
</comment>
<keyword evidence="3" id="KW-1185">Reference proteome</keyword>
<name>A0A445EM43_ARAHY</name>
<protein>
    <recommendedName>
        <fullName evidence="1">Transposase MuDR plant domain-containing protein</fullName>
    </recommendedName>
</protein>
<accession>A0A445EM43</accession>
<dbReference type="InterPro" id="IPR004332">
    <property type="entry name" value="Transposase_MuDR"/>
</dbReference>
<dbReference type="Pfam" id="PF03108">
    <property type="entry name" value="DBD_Tnp_Mut"/>
    <property type="match status" value="1"/>
</dbReference>
<dbReference type="AlphaFoldDB" id="A0A445EM43"/>